<keyword evidence="2" id="KW-1185">Reference proteome</keyword>
<dbReference type="AlphaFoldDB" id="F3QW33"/>
<dbReference type="EMBL" id="AFBR01000068">
    <property type="protein sequence ID" value="EGG52302.1"/>
    <property type="molecule type" value="Genomic_DNA"/>
</dbReference>
<comment type="caution">
    <text evidence="1">The sequence shown here is derived from an EMBL/GenBank/DDBJ whole genome shotgun (WGS) entry which is preliminary data.</text>
</comment>
<dbReference type="Proteomes" id="UP000005546">
    <property type="component" value="Unassembled WGS sequence"/>
</dbReference>
<protein>
    <submittedName>
        <fullName evidence="1">Conserved domain protein</fullName>
    </submittedName>
</protein>
<proteinExistence type="predicted"/>
<evidence type="ECO:0000313" key="1">
    <source>
        <dbReference type="EMBL" id="EGG52302.1"/>
    </source>
</evidence>
<reference evidence="1 2" key="1">
    <citation type="submission" date="2011-02" db="EMBL/GenBank/DDBJ databases">
        <authorList>
            <person name="Weinstock G."/>
            <person name="Sodergren E."/>
            <person name="Clifton S."/>
            <person name="Fulton L."/>
            <person name="Fulton B."/>
            <person name="Courtney L."/>
            <person name="Fronick C."/>
            <person name="Harrison M."/>
            <person name="Strong C."/>
            <person name="Farmer C."/>
            <person name="Delahaunty K."/>
            <person name="Markovic C."/>
            <person name="Hall O."/>
            <person name="Minx P."/>
            <person name="Tomlinson C."/>
            <person name="Mitreva M."/>
            <person name="Hou S."/>
            <person name="Chen J."/>
            <person name="Wollam A."/>
            <person name="Pepin K.H."/>
            <person name="Johnson M."/>
            <person name="Bhonagiri V."/>
            <person name="Zhang X."/>
            <person name="Suruliraj S."/>
            <person name="Warren W."/>
            <person name="Chinwalla A."/>
            <person name="Mardis E.R."/>
            <person name="Wilson R.K."/>
        </authorList>
    </citation>
    <scope>NUCLEOTIDE SEQUENCE [LARGE SCALE GENOMIC DNA]</scope>
    <source>
        <strain evidence="1 2">YIT 11841</strain>
    </source>
</reference>
<sequence>MHPTASKRKEELAFLWAQPQDGACLRGLALHRVHLQAVGVFNPGIPQEVLCRDSSRQPRLWKTYAIDNQHKFKQIINTSRISILFRTYRLKTGGRQNWTLTDLTAEICIKEAV</sequence>
<evidence type="ECO:0000313" key="2">
    <source>
        <dbReference type="Proteomes" id="UP000005546"/>
    </source>
</evidence>
<accession>F3QW33</accession>
<dbReference type="STRING" id="762982.HMPREF9442_02414"/>
<dbReference type="HOGENOM" id="CLU_2131048_0_0_10"/>
<organism evidence="1 2">
    <name type="scientific">Paraprevotella xylaniphila YIT 11841</name>
    <dbReference type="NCBI Taxonomy" id="762982"/>
    <lineage>
        <taxon>Bacteria</taxon>
        <taxon>Pseudomonadati</taxon>
        <taxon>Bacteroidota</taxon>
        <taxon>Bacteroidia</taxon>
        <taxon>Bacteroidales</taxon>
        <taxon>Prevotellaceae</taxon>
        <taxon>Paraprevotella</taxon>
    </lineage>
</organism>
<gene>
    <name evidence="1" type="ORF">HMPREF9442_02414</name>
</gene>
<name>F3QW33_9BACT</name>